<name>A0A840BRW8_9RHOO</name>
<dbReference type="AlphaFoldDB" id="A0A840BRW8"/>
<proteinExistence type="predicted"/>
<sequence>MRLLPRLMSAMMLATLSATAGAAPVKILGFDDMSCVAWNASKNDAEVRAQQIAWVRGFLSGHNYARQSEQVSVVSAGTVETFVNRHCGEKTRSTLAEAAQRMSDQYSGRNAAITK</sequence>
<evidence type="ECO:0000313" key="2">
    <source>
        <dbReference type="EMBL" id="MBB4013566.1"/>
    </source>
</evidence>
<comment type="caution">
    <text evidence="2">The sequence shown here is derived from an EMBL/GenBank/DDBJ whole genome shotgun (WGS) entry which is preliminary data.</text>
</comment>
<dbReference type="Proteomes" id="UP000561045">
    <property type="component" value="Unassembled WGS sequence"/>
</dbReference>
<reference evidence="2 3" key="1">
    <citation type="submission" date="2020-08" db="EMBL/GenBank/DDBJ databases">
        <title>Genomic Encyclopedia of Type Strains, Phase IV (KMG-IV): sequencing the most valuable type-strain genomes for metagenomic binning, comparative biology and taxonomic classification.</title>
        <authorList>
            <person name="Goeker M."/>
        </authorList>
    </citation>
    <scope>NUCLEOTIDE SEQUENCE [LARGE SCALE GENOMIC DNA]</scope>
    <source>
        <strain evidence="2 3">DSM 106739</strain>
    </source>
</reference>
<feature type="signal peptide" evidence="1">
    <location>
        <begin position="1"/>
        <end position="22"/>
    </location>
</feature>
<dbReference type="EMBL" id="JACIET010000002">
    <property type="protein sequence ID" value="MBB4013566.1"/>
    <property type="molecule type" value="Genomic_DNA"/>
</dbReference>
<feature type="chain" id="PRO_5032778189" evidence="1">
    <location>
        <begin position="23"/>
        <end position="115"/>
    </location>
</feature>
<evidence type="ECO:0000256" key="1">
    <source>
        <dbReference type="SAM" id="SignalP"/>
    </source>
</evidence>
<organism evidence="2 3">
    <name type="scientific">Niveibacterium umoris</name>
    <dbReference type="NCBI Taxonomy" id="1193620"/>
    <lineage>
        <taxon>Bacteria</taxon>
        <taxon>Pseudomonadati</taxon>
        <taxon>Pseudomonadota</taxon>
        <taxon>Betaproteobacteria</taxon>
        <taxon>Rhodocyclales</taxon>
        <taxon>Rhodocyclaceae</taxon>
        <taxon>Niveibacterium</taxon>
    </lineage>
</organism>
<keyword evidence="1" id="KW-0732">Signal</keyword>
<accession>A0A840BRW8</accession>
<dbReference type="RefSeq" id="WP_183635426.1">
    <property type="nucleotide sequence ID" value="NZ_BAABLE010000005.1"/>
</dbReference>
<keyword evidence="3" id="KW-1185">Reference proteome</keyword>
<evidence type="ECO:0000313" key="3">
    <source>
        <dbReference type="Proteomes" id="UP000561045"/>
    </source>
</evidence>
<gene>
    <name evidence="2" type="ORF">GGR36_002912</name>
</gene>
<protein>
    <submittedName>
        <fullName evidence="2">Uncharacterized protein</fullName>
    </submittedName>
</protein>